<reference evidence="5" key="1">
    <citation type="submission" date="2021-11" db="EMBL/GenBank/DDBJ databases">
        <authorList>
            <person name="Schell T."/>
        </authorList>
    </citation>
    <scope>NUCLEOTIDE SEQUENCE</scope>
    <source>
        <strain evidence="5">M5</strain>
    </source>
</reference>
<evidence type="ECO:0000256" key="3">
    <source>
        <dbReference type="ARBA" id="ARBA00023002"/>
    </source>
</evidence>
<comment type="similarity">
    <text evidence="1">Belongs to the short-chain dehydrogenases/reductases (SDR) family.</text>
</comment>
<evidence type="ECO:0000256" key="2">
    <source>
        <dbReference type="ARBA" id="ARBA00022857"/>
    </source>
</evidence>
<feature type="compositionally biased region" description="Gly residues" evidence="4">
    <location>
        <begin position="311"/>
        <end position="328"/>
    </location>
</feature>
<evidence type="ECO:0000256" key="4">
    <source>
        <dbReference type="SAM" id="MobiDB-lite"/>
    </source>
</evidence>
<dbReference type="AlphaFoldDB" id="A0A8J2RWB1"/>
<dbReference type="InterPro" id="IPR036291">
    <property type="entry name" value="NAD(P)-bd_dom_sf"/>
</dbReference>
<dbReference type="Proteomes" id="UP000789390">
    <property type="component" value="Unassembled WGS sequence"/>
</dbReference>
<feature type="region of interest" description="Disordered" evidence="4">
    <location>
        <begin position="307"/>
        <end position="334"/>
    </location>
</feature>
<name>A0A8J2RWB1_9CRUS</name>
<protein>
    <submittedName>
        <fullName evidence="5">Uncharacterized protein</fullName>
    </submittedName>
</protein>
<comment type="caution">
    <text evidence="5">The sequence shown here is derived from an EMBL/GenBank/DDBJ whole genome shotgun (WGS) entry which is preliminary data.</text>
</comment>
<dbReference type="PANTHER" id="PTHR43963">
    <property type="entry name" value="CARBONYL REDUCTASE 1-RELATED"/>
    <property type="match status" value="1"/>
</dbReference>
<organism evidence="5 6">
    <name type="scientific">Daphnia galeata</name>
    <dbReference type="NCBI Taxonomy" id="27404"/>
    <lineage>
        <taxon>Eukaryota</taxon>
        <taxon>Metazoa</taxon>
        <taxon>Ecdysozoa</taxon>
        <taxon>Arthropoda</taxon>
        <taxon>Crustacea</taxon>
        <taxon>Branchiopoda</taxon>
        <taxon>Diplostraca</taxon>
        <taxon>Cladocera</taxon>
        <taxon>Anomopoda</taxon>
        <taxon>Daphniidae</taxon>
        <taxon>Daphnia</taxon>
    </lineage>
</organism>
<gene>
    <name evidence="5" type="ORF">DGAL_LOCUS11779</name>
</gene>
<dbReference type="PANTHER" id="PTHR43963:SF4">
    <property type="entry name" value="CARBONYL REDUCTASE (NADPH)"/>
    <property type="match status" value="1"/>
</dbReference>
<keyword evidence="3" id="KW-0560">Oxidoreductase</keyword>
<dbReference type="EMBL" id="CAKKLH010000283">
    <property type="protein sequence ID" value="CAH0108402.1"/>
    <property type="molecule type" value="Genomic_DNA"/>
</dbReference>
<dbReference type="PRINTS" id="PR00081">
    <property type="entry name" value="GDHRDH"/>
</dbReference>
<accession>A0A8J2RWB1</accession>
<dbReference type="Pfam" id="PF00106">
    <property type="entry name" value="adh_short"/>
    <property type="match status" value="1"/>
</dbReference>
<evidence type="ECO:0000313" key="5">
    <source>
        <dbReference type="EMBL" id="CAH0108402.1"/>
    </source>
</evidence>
<evidence type="ECO:0000313" key="6">
    <source>
        <dbReference type="Proteomes" id="UP000789390"/>
    </source>
</evidence>
<sequence>MAGLKVAVISGANQGIGFAVVKELCKSFDGSVYLTSRDEHRGRAAVEELEKLGFHPKYHQLDIDDEASVLKLRDHLKATYGGLDILVNNAGMLIVSKDEDSRELFAKSARSVLQTNFFNTYRACNILFPILRPHARVVNLSSSMGHLLQIDGQHEPASIALRAQLASTHLTYDELFQIVNDFLDAVQRGDHPELGWPKKNWVSYIASKIAVSAMTRIQQRDFDVDSRQDIIVNHVHPGFVKTTMAPNGVLTIEEGAVAPAWLAMLPPNNATNPKGSYIALACLLAIATALEETKKVDVVVDLEAAEQNRPGGSGHRTGYGGAQGGQSGAGYHDRRGRSVEDEALSSDLEAAEGHRRGWGPWGHRGGNYGGRHGGYRYGNKLSERIAKIDLVNIALACLLAIATAVEETKKVDQVVDLESAENRHSGGGHRGGYGGGYGGRRGGGYHNRKGRSVEEDQPVVVEEIQPIIDSVSDLESAEFANGGYYGGYSSRGYGGGYSRGYGGYHHRRGRSVEEDQPIVEEFQPIVEYVSDQELAENAYGGYYGGYGGGRRGGYGGGYGGGRRGGYGGYRGHGYGR</sequence>
<evidence type="ECO:0000256" key="1">
    <source>
        <dbReference type="ARBA" id="ARBA00006484"/>
    </source>
</evidence>
<dbReference type="Gene3D" id="3.40.50.720">
    <property type="entry name" value="NAD(P)-binding Rossmann-like Domain"/>
    <property type="match status" value="1"/>
</dbReference>
<keyword evidence="6" id="KW-1185">Reference proteome</keyword>
<keyword evidence="2" id="KW-0521">NADP</keyword>
<dbReference type="OrthoDB" id="7289984at2759"/>
<proteinExistence type="inferred from homology"/>
<dbReference type="GO" id="GO:0004090">
    <property type="term" value="F:carbonyl reductase (NADPH) activity"/>
    <property type="evidence" value="ECO:0007669"/>
    <property type="project" value="TreeGrafter"/>
</dbReference>
<dbReference type="InterPro" id="IPR002347">
    <property type="entry name" value="SDR_fam"/>
</dbReference>
<dbReference type="SUPFAM" id="SSF51735">
    <property type="entry name" value="NAD(P)-binding Rossmann-fold domains"/>
    <property type="match status" value="1"/>
</dbReference>
<dbReference type="PRINTS" id="PR00080">
    <property type="entry name" value="SDRFAMILY"/>
</dbReference>